<keyword evidence="2" id="KW-1185">Reference proteome</keyword>
<gene>
    <name evidence="1" type="ORF">QWT87_03335</name>
</gene>
<dbReference type="RefSeq" id="WP_302713590.1">
    <property type="nucleotide sequence ID" value="NZ_JAULSJ010000003.1"/>
</dbReference>
<evidence type="ECO:0000313" key="1">
    <source>
        <dbReference type="EMBL" id="MDO3423909.1"/>
    </source>
</evidence>
<dbReference type="EMBL" id="JAULSJ010000003">
    <property type="protein sequence ID" value="MDO3423909.1"/>
    <property type="molecule type" value="Genomic_DNA"/>
</dbReference>
<comment type="caution">
    <text evidence="1">The sequence shown here is derived from an EMBL/GenBank/DDBJ whole genome shotgun (WGS) entry which is preliminary data.</text>
</comment>
<protein>
    <recommendedName>
        <fullName evidence="3">Bacteriocin</fullName>
    </recommendedName>
</protein>
<accession>A0ABT8U3A1</accession>
<dbReference type="Proteomes" id="UP001168128">
    <property type="component" value="Unassembled WGS sequence"/>
</dbReference>
<evidence type="ECO:0000313" key="2">
    <source>
        <dbReference type="Proteomes" id="UP001168128"/>
    </source>
</evidence>
<name>A0ABT8U3A1_9FLAO</name>
<evidence type="ECO:0008006" key="3">
    <source>
        <dbReference type="Google" id="ProtNLM"/>
    </source>
</evidence>
<proteinExistence type="predicted"/>
<sequence length="47" mass="5456">MSSEEKFCCIEWENERVEGGSVGEKGVCGLRKKMKKKSFLRRQGNYL</sequence>
<reference evidence="1" key="1">
    <citation type="submission" date="2023-07" db="EMBL/GenBank/DDBJ databases">
        <title>AMR profile of multidrug- resistance Chryseobacterium gambrini related strain.</title>
        <authorList>
            <person name="Kirdat K."/>
            <person name="Bhatt A."/>
            <person name="Kuyare S."/>
            <person name="Yadav A."/>
        </authorList>
    </citation>
    <scope>NUCLEOTIDE SEQUENCE</scope>
    <source>
        <strain evidence="1">APV-1</strain>
    </source>
</reference>
<organism evidence="1 2">
    <name type="scientific">Chryseobacterium urinae</name>
    <dbReference type="NCBI Taxonomy" id="3058400"/>
    <lineage>
        <taxon>Bacteria</taxon>
        <taxon>Pseudomonadati</taxon>
        <taxon>Bacteroidota</taxon>
        <taxon>Flavobacteriia</taxon>
        <taxon>Flavobacteriales</taxon>
        <taxon>Weeksellaceae</taxon>
        <taxon>Chryseobacterium group</taxon>
        <taxon>Chryseobacterium</taxon>
    </lineage>
</organism>